<gene>
    <name evidence="3" type="ORF">JCM19237_6124</name>
</gene>
<dbReference type="Pfam" id="PF04264">
    <property type="entry name" value="YceI"/>
    <property type="match status" value="1"/>
</dbReference>
<dbReference type="Gene3D" id="2.40.128.110">
    <property type="entry name" value="Lipid/polyisoprenoid-binding, YceI-like"/>
    <property type="match status" value="1"/>
</dbReference>
<keyword evidence="1" id="KW-1133">Transmembrane helix</keyword>
<keyword evidence="1" id="KW-0472">Membrane</keyword>
<dbReference type="STRING" id="754436.JCM19237_6124"/>
<evidence type="ECO:0000313" key="3">
    <source>
        <dbReference type="EMBL" id="GAL03231.1"/>
    </source>
</evidence>
<dbReference type="PIRSF" id="PIRSF029811">
    <property type="entry name" value="UCP029811"/>
    <property type="match status" value="1"/>
</dbReference>
<dbReference type="PANTHER" id="PTHR34406:SF1">
    <property type="entry name" value="PROTEIN YCEI"/>
    <property type="match status" value="1"/>
</dbReference>
<dbReference type="AlphaFoldDB" id="A0A090QJY3"/>
<organism evidence="3 4">
    <name type="scientific">Photobacterium aphoticum</name>
    <dbReference type="NCBI Taxonomy" id="754436"/>
    <lineage>
        <taxon>Bacteria</taxon>
        <taxon>Pseudomonadati</taxon>
        <taxon>Pseudomonadota</taxon>
        <taxon>Gammaproteobacteria</taxon>
        <taxon>Vibrionales</taxon>
        <taxon>Vibrionaceae</taxon>
        <taxon>Photobacterium</taxon>
    </lineage>
</organism>
<dbReference type="Proteomes" id="UP000029227">
    <property type="component" value="Unassembled WGS sequence"/>
</dbReference>
<dbReference type="InterPro" id="IPR036761">
    <property type="entry name" value="TTHA0802/YceI-like_sf"/>
</dbReference>
<evidence type="ECO:0000313" key="4">
    <source>
        <dbReference type="Proteomes" id="UP000029227"/>
    </source>
</evidence>
<evidence type="ECO:0000256" key="1">
    <source>
        <dbReference type="SAM" id="Phobius"/>
    </source>
</evidence>
<dbReference type="eggNOG" id="COG2353">
    <property type="taxonomic scope" value="Bacteria"/>
</dbReference>
<dbReference type="SMART" id="SM00867">
    <property type="entry name" value="YceI"/>
    <property type="match status" value="1"/>
</dbReference>
<dbReference type="InterPro" id="IPR027016">
    <property type="entry name" value="UCP029811"/>
</dbReference>
<name>A0A090QJY3_9GAMM</name>
<dbReference type="SUPFAM" id="SSF101874">
    <property type="entry name" value="YceI-like"/>
    <property type="match status" value="1"/>
</dbReference>
<comment type="caution">
    <text evidence="3">The sequence shown here is derived from an EMBL/GenBank/DDBJ whole genome shotgun (WGS) entry which is preliminary data.</text>
</comment>
<protein>
    <recommendedName>
        <fullName evidence="2">Lipid/polyisoprenoid-binding YceI-like domain-containing protein</fullName>
    </recommendedName>
</protein>
<evidence type="ECO:0000259" key="2">
    <source>
        <dbReference type="SMART" id="SM00867"/>
    </source>
</evidence>
<feature type="transmembrane region" description="Helical" evidence="1">
    <location>
        <begin position="12"/>
        <end position="31"/>
    </location>
</feature>
<proteinExistence type="predicted"/>
<reference evidence="3 4" key="1">
    <citation type="journal article" date="2014" name="Genome Announc.">
        <title>Draft Genome Sequences of Two Vibrionaceae Species, Vibrio ponticus C121 and Photobacterium aphoticum C119, Isolated as Coral Reef Microbiota.</title>
        <authorList>
            <person name="Al-saari N."/>
            <person name="Meirelles P.M."/>
            <person name="Mino S."/>
            <person name="Suda W."/>
            <person name="Oshima K."/>
            <person name="Hattori M."/>
            <person name="Ohkuma M."/>
            <person name="Thompson F.L."/>
            <person name="Gomez-Gil B."/>
            <person name="Sawabe T."/>
            <person name="Sawabe T."/>
        </authorList>
    </citation>
    <scope>NUCLEOTIDE SEQUENCE [LARGE SCALE GENOMIC DNA]</scope>
    <source>
        <strain evidence="3 4">JCM 19237</strain>
    </source>
</reference>
<dbReference type="PANTHER" id="PTHR34406">
    <property type="entry name" value="PROTEIN YCEI"/>
    <property type="match status" value="1"/>
</dbReference>
<dbReference type="InterPro" id="IPR007372">
    <property type="entry name" value="Lipid/polyisoprenoid-bd_YceI"/>
</dbReference>
<accession>A0A090QJY3</accession>
<sequence>MALTLKTIRHQVAMGLGIWALSASAYAGWALDNQQSVIDFSSVKNDAVVENHGFKQLSGTIDDKGAVTLTIALDSVDTNIEIRDTRMKEMLFQTKTFPNATISANVDGTILRSLAPGTTRVDEVTFTLDLHGKTQDLPAKVQITGLEGGGLLVNTLAPVMVMANQFDLDGGVTKLKEVAKLKSILLTVPVNVTLVFKPAT</sequence>
<dbReference type="EMBL" id="BBMN01000001">
    <property type="protein sequence ID" value="GAL03231.1"/>
    <property type="molecule type" value="Genomic_DNA"/>
</dbReference>
<keyword evidence="1" id="KW-0812">Transmembrane</keyword>
<feature type="domain" description="Lipid/polyisoprenoid-binding YceI-like" evidence="2">
    <location>
        <begin position="28"/>
        <end position="197"/>
    </location>
</feature>